<sequence>MLRRMLAAGTLTGSAVLLSACSLLNPQAAEPEPNPVQTKEVPAVVDEVVAALKPLEGREDVPSTEEFFDTMTEAGYEPEQLEATIDASPLGNDVPSKMFGVKVDDGCVVGEIRKGKIHAELMKPTESTGTCLLGYVERPEGVPEPEGDLRDEDSDDNGEGHLPGEGMDSRNPDDSSGSGDGGDSGSSDSGGGQDSSTEDEEPDEAPELGG</sequence>
<keyword evidence="2" id="KW-0732">Signal</keyword>
<feature type="signal peptide" evidence="2">
    <location>
        <begin position="1"/>
        <end position="28"/>
    </location>
</feature>
<keyword evidence="5" id="KW-1185">Reference proteome</keyword>
<feature type="domain" description="DUF6993" evidence="3">
    <location>
        <begin position="58"/>
        <end position="134"/>
    </location>
</feature>
<protein>
    <submittedName>
        <fullName evidence="4">DUF6993 domain-containing protein</fullName>
    </submittedName>
</protein>
<evidence type="ECO:0000313" key="4">
    <source>
        <dbReference type="EMBL" id="MFB9777708.1"/>
    </source>
</evidence>
<accession>A0ABV5X6D8</accession>
<dbReference type="PROSITE" id="PS51257">
    <property type="entry name" value="PROKAR_LIPOPROTEIN"/>
    <property type="match status" value="1"/>
</dbReference>
<reference evidence="4 5" key="1">
    <citation type="submission" date="2024-09" db="EMBL/GenBank/DDBJ databases">
        <authorList>
            <person name="Sun Q."/>
            <person name="Mori K."/>
        </authorList>
    </citation>
    <scope>NUCLEOTIDE SEQUENCE [LARGE SCALE GENOMIC DNA]</scope>
    <source>
        <strain evidence="4 5">JCM 11683</strain>
    </source>
</reference>
<dbReference type="RefSeq" id="WP_376841689.1">
    <property type="nucleotide sequence ID" value="NZ_JBHMAU010000128.1"/>
</dbReference>
<name>A0ABV5X6D8_9MICO</name>
<proteinExistence type="predicted"/>
<comment type="caution">
    <text evidence="4">The sequence shown here is derived from an EMBL/GenBank/DDBJ whole genome shotgun (WGS) entry which is preliminary data.</text>
</comment>
<dbReference type="InterPro" id="IPR054262">
    <property type="entry name" value="DUF6993"/>
</dbReference>
<dbReference type="EMBL" id="JBHMAU010000128">
    <property type="protein sequence ID" value="MFB9777708.1"/>
    <property type="molecule type" value="Genomic_DNA"/>
</dbReference>
<evidence type="ECO:0000259" key="3">
    <source>
        <dbReference type="Pfam" id="PF22504"/>
    </source>
</evidence>
<dbReference type="Pfam" id="PF22504">
    <property type="entry name" value="DUF6993"/>
    <property type="match status" value="1"/>
</dbReference>
<evidence type="ECO:0000256" key="2">
    <source>
        <dbReference type="SAM" id="SignalP"/>
    </source>
</evidence>
<organism evidence="4 5">
    <name type="scientific">Brevibacterium otitidis</name>
    <dbReference type="NCBI Taxonomy" id="53364"/>
    <lineage>
        <taxon>Bacteria</taxon>
        <taxon>Bacillati</taxon>
        <taxon>Actinomycetota</taxon>
        <taxon>Actinomycetes</taxon>
        <taxon>Micrococcales</taxon>
        <taxon>Brevibacteriaceae</taxon>
        <taxon>Brevibacterium</taxon>
    </lineage>
</organism>
<feature type="chain" id="PRO_5045415743" evidence="2">
    <location>
        <begin position="29"/>
        <end position="210"/>
    </location>
</feature>
<feature type="region of interest" description="Disordered" evidence="1">
    <location>
        <begin position="137"/>
        <end position="210"/>
    </location>
</feature>
<feature type="compositionally biased region" description="Gly residues" evidence="1">
    <location>
        <begin position="178"/>
        <end position="193"/>
    </location>
</feature>
<dbReference type="Proteomes" id="UP001589707">
    <property type="component" value="Unassembled WGS sequence"/>
</dbReference>
<evidence type="ECO:0000313" key="5">
    <source>
        <dbReference type="Proteomes" id="UP001589707"/>
    </source>
</evidence>
<feature type="compositionally biased region" description="Acidic residues" evidence="1">
    <location>
        <begin position="143"/>
        <end position="157"/>
    </location>
</feature>
<evidence type="ECO:0000256" key="1">
    <source>
        <dbReference type="SAM" id="MobiDB-lite"/>
    </source>
</evidence>
<feature type="compositionally biased region" description="Acidic residues" evidence="1">
    <location>
        <begin position="196"/>
        <end position="210"/>
    </location>
</feature>
<gene>
    <name evidence="4" type="ORF">ACFFN1_15130</name>
</gene>